<feature type="transmembrane region" description="Helical" evidence="1">
    <location>
        <begin position="258"/>
        <end position="282"/>
    </location>
</feature>
<comment type="caution">
    <text evidence="2">The sequence shown here is derived from an EMBL/GenBank/DDBJ whole genome shotgun (WGS) entry which is preliminary data.</text>
</comment>
<gene>
    <name evidence="2" type="ORF">GCM10012278_03160</name>
</gene>
<evidence type="ECO:0000313" key="3">
    <source>
        <dbReference type="Proteomes" id="UP000660745"/>
    </source>
</evidence>
<feature type="transmembrane region" description="Helical" evidence="1">
    <location>
        <begin position="157"/>
        <end position="180"/>
    </location>
</feature>
<feature type="transmembrane region" description="Helical" evidence="1">
    <location>
        <begin position="116"/>
        <end position="136"/>
    </location>
</feature>
<proteinExistence type="predicted"/>
<accession>A0A918A0G9</accession>
<evidence type="ECO:0000256" key="1">
    <source>
        <dbReference type="SAM" id="Phobius"/>
    </source>
</evidence>
<organism evidence="2 3">
    <name type="scientific">Nonomuraea glycinis</name>
    <dbReference type="NCBI Taxonomy" id="2047744"/>
    <lineage>
        <taxon>Bacteria</taxon>
        <taxon>Bacillati</taxon>
        <taxon>Actinomycetota</taxon>
        <taxon>Actinomycetes</taxon>
        <taxon>Streptosporangiales</taxon>
        <taxon>Streptosporangiaceae</taxon>
        <taxon>Nonomuraea</taxon>
    </lineage>
</organism>
<protein>
    <submittedName>
        <fullName evidence="2">Uncharacterized protein</fullName>
    </submittedName>
</protein>
<keyword evidence="1" id="KW-0472">Membrane</keyword>
<name>A0A918A0G9_9ACTN</name>
<dbReference type="AlphaFoldDB" id="A0A918A0G9"/>
<keyword evidence="3" id="KW-1185">Reference proteome</keyword>
<feature type="transmembrane region" description="Helical" evidence="1">
    <location>
        <begin position="186"/>
        <end position="209"/>
    </location>
</feature>
<evidence type="ECO:0000313" key="2">
    <source>
        <dbReference type="EMBL" id="GGP01014.1"/>
    </source>
</evidence>
<dbReference type="Proteomes" id="UP000660745">
    <property type="component" value="Unassembled WGS sequence"/>
</dbReference>
<keyword evidence="1" id="KW-0812">Transmembrane</keyword>
<keyword evidence="1" id="KW-1133">Transmembrane helix</keyword>
<dbReference type="EMBL" id="BMNK01000001">
    <property type="protein sequence ID" value="GGP01014.1"/>
    <property type="molecule type" value="Genomic_DNA"/>
</dbReference>
<reference evidence="2" key="1">
    <citation type="journal article" date="2014" name="Int. J. Syst. Evol. Microbiol.">
        <title>Complete genome sequence of Corynebacterium casei LMG S-19264T (=DSM 44701T), isolated from a smear-ripened cheese.</title>
        <authorList>
            <consortium name="US DOE Joint Genome Institute (JGI-PGF)"/>
            <person name="Walter F."/>
            <person name="Albersmeier A."/>
            <person name="Kalinowski J."/>
            <person name="Ruckert C."/>
        </authorList>
    </citation>
    <scope>NUCLEOTIDE SEQUENCE</scope>
    <source>
        <strain evidence="2">CGMCC 4.7430</strain>
    </source>
</reference>
<reference evidence="2" key="2">
    <citation type="submission" date="2020-09" db="EMBL/GenBank/DDBJ databases">
        <authorList>
            <person name="Sun Q."/>
            <person name="Zhou Y."/>
        </authorList>
    </citation>
    <scope>NUCLEOTIDE SEQUENCE</scope>
    <source>
        <strain evidence="2">CGMCC 4.7430</strain>
    </source>
</reference>
<feature type="transmembrane region" description="Helical" evidence="1">
    <location>
        <begin position="230"/>
        <end position="252"/>
    </location>
</feature>
<feature type="transmembrane region" description="Helical" evidence="1">
    <location>
        <begin position="66"/>
        <end position="85"/>
    </location>
</feature>
<sequence length="303" mass="31255">MGAGVLRAAAGAVLSLYPKAWRERYGEEVADLVASRPVRLRTVADLAAGAGDAWLHHRRIPGARPLRLPLAAVLVAGVYGLWLLWSLSVRDIASLQGVWAEAARAGSLAGELRRTATTMFASAGAMTLLSLAQLNPAVRAASKRAPLGAARTTGHRVVVTGLAIALPIVFVLTIYAGLMLGAGQPLGLLGGAITGGFFVPPLMALILPLPLIAATSPALRSAARAVGKSLIVAAILNAIAWLAVAVLVAMGLMEASPWFVTALAAGAVLSVGMAALVARTVLRRASEEPVMLPERTQLGRAPF</sequence>